<feature type="transmembrane region" description="Helical" evidence="1">
    <location>
        <begin position="101"/>
        <end position="127"/>
    </location>
</feature>
<keyword evidence="3" id="KW-1185">Reference proteome</keyword>
<accession>A0ABS2HM13</accession>
<keyword evidence="1" id="KW-0472">Membrane</keyword>
<comment type="caution">
    <text evidence="2">The sequence shown here is derived from an EMBL/GenBank/DDBJ whole genome shotgun (WGS) entry which is preliminary data.</text>
</comment>
<sequence>MGASSLMDIVFIGAGATLVMDIWAWTQARVLGIPSLNYALIGRWVVMMKKGQFVQQTIFSVEKVKGEQLLGWFLHYLIGIIFALVHLVVWGEAWIQSPSVVSALITGWVTLAFPLFIVQPCLGFGFAASKTQDPSKARLLSLLAHTAYGIGLYVSALVLAYAN</sequence>
<feature type="transmembrane region" description="Helical" evidence="1">
    <location>
        <begin position="139"/>
        <end position="162"/>
    </location>
</feature>
<dbReference type="RefSeq" id="WP_205158794.1">
    <property type="nucleotide sequence ID" value="NZ_JAFEUM010000004.1"/>
</dbReference>
<dbReference type="InterPro" id="IPR021329">
    <property type="entry name" value="DUF2938"/>
</dbReference>
<dbReference type="Pfam" id="PF11158">
    <property type="entry name" value="DUF2938"/>
    <property type="match status" value="1"/>
</dbReference>
<evidence type="ECO:0000313" key="3">
    <source>
        <dbReference type="Proteomes" id="UP000809621"/>
    </source>
</evidence>
<proteinExistence type="predicted"/>
<reference evidence="2 3" key="1">
    <citation type="submission" date="2021-02" db="EMBL/GenBank/DDBJ databases">
        <authorList>
            <person name="Park J.-S."/>
        </authorList>
    </citation>
    <scope>NUCLEOTIDE SEQUENCE [LARGE SCALE GENOMIC DNA]</scope>
    <source>
        <strain evidence="2 3">188UL20-2</strain>
    </source>
</reference>
<keyword evidence="1" id="KW-0812">Transmembrane</keyword>
<gene>
    <name evidence="2" type="ORF">JQC93_12640</name>
</gene>
<evidence type="ECO:0000256" key="1">
    <source>
        <dbReference type="SAM" id="Phobius"/>
    </source>
</evidence>
<keyword evidence="1" id="KW-1133">Transmembrane helix</keyword>
<name>A0ABS2HM13_9VIBR</name>
<dbReference type="EMBL" id="JAFEUM010000004">
    <property type="protein sequence ID" value="MBM7037253.1"/>
    <property type="molecule type" value="Genomic_DNA"/>
</dbReference>
<protein>
    <submittedName>
        <fullName evidence="2">DUF2938 domain-containing protein</fullName>
    </submittedName>
</protein>
<feature type="transmembrane region" description="Helical" evidence="1">
    <location>
        <begin position="69"/>
        <end position="89"/>
    </location>
</feature>
<evidence type="ECO:0000313" key="2">
    <source>
        <dbReference type="EMBL" id="MBM7037253.1"/>
    </source>
</evidence>
<feature type="transmembrane region" description="Helical" evidence="1">
    <location>
        <begin position="31"/>
        <end position="48"/>
    </location>
</feature>
<organism evidence="2 3">
    <name type="scientific">Vibrio ulleungensis</name>
    <dbReference type="NCBI Taxonomy" id="2807619"/>
    <lineage>
        <taxon>Bacteria</taxon>
        <taxon>Pseudomonadati</taxon>
        <taxon>Pseudomonadota</taxon>
        <taxon>Gammaproteobacteria</taxon>
        <taxon>Vibrionales</taxon>
        <taxon>Vibrionaceae</taxon>
        <taxon>Vibrio</taxon>
    </lineage>
</organism>
<dbReference type="Proteomes" id="UP000809621">
    <property type="component" value="Unassembled WGS sequence"/>
</dbReference>